<evidence type="ECO:0000313" key="3">
    <source>
        <dbReference type="Proteomes" id="UP000092600"/>
    </source>
</evidence>
<dbReference type="Pfam" id="PF01823">
    <property type="entry name" value="MACPF"/>
    <property type="match status" value="1"/>
</dbReference>
<evidence type="ECO:0000313" key="2">
    <source>
        <dbReference type="EMBL" id="OAY65861.1"/>
    </source>
</evidence>
<feature type="domain" description="MACPF" evidence="1">
    <location>
        <begin position="5"/>
        <end position="338"/>
    </location>
</feature>
<evidence type="ECO:0000313" key="5">
    <source>
        <dbReference type="RefSeq" id="XP_020106014.1"/>
    </source>
</evidence>
<dbReference type="RefSeq" id="XP_020106014.1">
    <property type="nucleotide sequence ID" value="XM_020250425.1"/>
</dbReference>
<dbReference type="EMBL" id="LSRQ01006664">
    <property type="protein sequence ID" value="OAY65861.1"/>
    <property type="molecule type" value="Genomic_DNA"/>
</dbReference>
<gene>
    <name evidence="5" type="primary">LOC109722376</name>
    <name evidence="2" type="ORF">ACMD2_20559</name>
</gene>
<name>A0A199UMF5_ANACO</name>
<dbReference type="Gramene" id="Aco000012.1.mrna1">
    <property type="protein sequence ID" value="Aco000012.1.mrna1"/>
    <property type="gene ID" value="Aco000012.1.path1"/>
</dbReference>
<dbReference type="GO" id="GO:0005886">
    <property type="term" value="C:plasma membrane"/>
    <property type="evidence" value="ECO:0007669"/>
    <property type="project" value="TreeGrafter"/>
</dbReference>
<keyword evidence="4" id="KW-1185">Reference proteome</keyword>
<dbReference type="InterPro" id="IPR020864">
    <property type="entry name" value="MACPF"/>
</dbReference>
<dbReference type="OrthoDB" id="1366754at2759"/>
<proteinExistence type="predicted"/>
<accession>A0A199UMF5</accession>
<dbReference type="PROSITE" id="PS51412">
    <property type="entry name" value="MACPF_2"/>
    <property type="match status" value="1"/>
</dbReference>
<dbReference type="GeneID" id="109722376"/>
<dbReference type="PANTHER" id="PTHR33199:SF8">
    <property type="entry name" value="MACPF DOMAIN-CONTAINING PROTEIN NSL1"/>
    <property type="match status" value="1"/>
</dbReference>
<dbReference type="Proteomes" id="UP000092600">
    <property type="component" value="Unassembled WGS sequence"/>
</dbReference>
<evidence type="ECO:0000313" key="4">
    <source>
        <dbReference type="Proteomes" id="UP000515123"/>
    </source>
</evidence>
<dbReference type="GO" id="GO:0009626">
    <property type="term" value="P:plant-type hypersensitive response"/>
    <property type="evidence" value="ECO:0007669"/>
    <property type="project" value="TreeGrafter"/>
</dbReference>
<dbReference type="SMART" id="SM00457">
    <property type="entry name" value="MACPF"/>
    <property type="match status" value="1"/>
</dbReference>
<dbReference type="Proteomes" id="UP000515123">
    <property type="component" value="Linkage group 16"/>
</dbReference>
<reference evidence="5" key="2">
    <citation type="submission" date="2025-04" db="UniProtKB">
        <authorList>
            <consortium name="RefSeq"/>
        </authorList>
    </citation>
    <scope>IDENTIFICATION</scope>
    <source>
        <tissue evidence="5">Leaf</tissue>
    </source>
</reference>
<dbReference type="GO" id="GO:2000031">
    <property type="term" value="P:regulation of salicylic acid mediated signaling pathway"/>
    <property type="evidence" value="ECO:0007669"/>
    <property type="project" value="InterPro"/>
</dbReference>
<organism evidence="2 3">
    <name type="scientific">Ananas comosus</name>
    <name type="common">Pineapple</name>
    <name type="synonym">Ananas ananas</name>
    <dbReference type="NCBI Taxonomy" id="4615"/>
    <lineage>
        <taxon>Eukaryota</taxon>
        <taxon>Viridiplantae</taxon>
        <taxon>Streptophyta</taxon>
        <taxon>Embryophyta</taxon>
        <taxon>Tracheophyta</taxon>
        <taxon>Spermatophyta</taxon>
        <taxon>Magnoliopsida</taxon>
        <taxon>Liliopsida</taxon>
        <taxon>Poales</taxon>
        <taxon>Bromeliaceae</taxon>
        <taxon>Bromelioideae</taxon>
        <taxon>Ananas</taxon>
    </lineage>
</organism>
<reference evidence="2 3" key="1">
    <citation type="journal article" date="2016" name="DNA Res.">
        <title>The draft genome of MD-2 pineapple using hybrid error correction of long reads.</title>
        <authorList>
            <person name="Redwan R.M."/>
            <person name="Saidin A."/>
            <person name="Kumar S.V."/>
        </authorList>
    </citation>
    <scope>NUCLEOTIDE SEQUENCE [LARGE SCALE GENOMIC DNA]</scope>
    <source>
        <strain evidence="3">cv. MD2</strain>
        <tissue evidence="2">Leaf</tissue>
    </source>
</reference>
<dbReference type="STRING" id="4615.A0A199UMF5"/>
<evidence type="ECO:0000259" key="1">
    <source>
        <dbReference type="PROSITE" id="PS51412"/>
    </source>
</evidence>
<dbReference type="PANTHER" id="PTHR33199">
    <property type="entry name" value="MACPF DOMAIN-CONTAINING PROTEIN CAD1"/>
    <property type="match status" value="1"/>
</dbReference>
<sequence>MRPGDRGLMTPQEAAERAIAAVGCGFDLCTDFRLSYVKPGRLIDLAGDASARRDLALPGGALVAGVPAAIKCDSGELTRFCSDVVSFHQMAERFNLSLALSGKVPSGIFNSMFGFRGCWRKDAASTKSLCLDGLFVKLYSVEIARSDIVLPERVKKDIPTSWDPAALAEFVEKYGTHVIAGIKMGGKDVIYIKQHQDSVLQQCEVQNLLKRLANETFAGDSTGNFMPGAGELQRKLNDGKLLDGNRSSATLKSVRSSIVSRSKNDDIVSIHVRRGGLNTGQSHKDWISTIQQFPDVISMWFVPITSLLNGVQGIGFISHAMNLYLRHKPPIEELHQFLEFQLPRQWAPAFSELPLGPLHKKHSLPFLQCTFMGPKLHVNMVQVDSGNRPVTGMRLYLEGNKNNRLAIHLQHLSTLPNTFQLYDDITSADEFNLNQQRAYFEPIKWTLLSHVCTAPVQYSGACFDESAAIVTKAWLEVREIGVRKVLFLRLGFSSIASMRIRRSEWDGPFSNSHKSGSISALFSERFSTVGQVPPQPPPEVEVNSAIFPKGPPVPFRVPRMSRFVDTREMMRGPDDLPGYWVVTGGKLCVENGKISLKVKYSLLVAVLDEDDL</sequence>
<dbReference type="InterPro" id="IPR044663">
    <property type="entry name" value="CAD1/NSL1-like"/>
</dbReference>
<protein>
    <submittedName>
        <fullName evidence="2 5">MACPF domain-containing protein NSL1</fullName>
    </submittedName>
</protein>
<dbReference type="AlphaFoldDB" id="A0A199UMF5"/>